<sequence length="49" mass="5461">WLIESCIIPLDDVLVIREYMCILAVQPISASTATKNVETKDAGEIKLAW</sequence>
<evidence type="ECO:0000313" key="1">
    <source>
        <dbReference type="EMBL" id="CAG8714318.1"/>
    </source>
</evidence>
<accession>A0ACA9PLV2</accession>
<comment type="caution">
    <text evidence="1">The sequence shown here is derived from an EMBL/GenBank/DDBJ whole genome shotgun (WGS) entry which is preliminary data.</text>
</comment>
<dbReference type="EMBL" id="CAJVQC010021632">
    <property type="protein sequence ID" value="CAG8714318.1"/>
    <property type="molecule type" value="Genomic_DNA"/>
</dbReference>
<proteinExistence type="predicted"/>
<protein>
    <submittedName>
        <fullName evidence="1">10501_t:CDS:1</fullName>
    </submittedName>
</protein>
<gene>
    <name evidence="1" type="ORF">RPERSI_LOCUS10772</name>
</gene>
<keyword evidence="2" id="KW-1185">Reference proteome</keyword>
<reference evidence="1" key="1">
    <citation type="submission" date="2021-06" db="EMBL/GenBank/DDBJ databases">
        <authorList>
            <person name="Kallberg Y."/>
            <person name="Tangrot J."/>
            <person name="Rosling A."/>
        </authorList>
    </citation>
    <scope>NUCLEOTIDE SEQUENCE</scope>
    <source>
        <strain evidence="1">MA461A</strain>
    </source>
</reference>
<evidence type="ECO:0000313" key="2">
    <source>
        <dbReference type="Proteomes" id="UP000789920"/>
    </source>
</evidence>
<dbReference type="Proteomes" id="UP000789920">
    <property type="component" value="Unassembled WGS sequence"/>
</dbReference>
<feature type="non-terminal residue" evidence="1">
    <location>
        <position position="1"/>
    </location>
</feature>
<organism evidence="1 2">
    <name type="scientific">Racocetra persica</name>
    <dbReference type="NCBI Taxonomy" id="160502"/>
    <lineage>
        <taxon>Eukaryota</taxon>
        <taxon>Fungi</taxon>
        <taxon>Fungi incertae sedis</taxon>
        <taxon>Mucoromycota</taxon>
        <taxon>Glomeromycotina</taxon>
        <taxon>Glomeromycetes</taxon>
        <taxon>Diversisporales</taxon>
        <taxon>Gigasporaceae</taxon>
        <taxon>Racocetra</taxon>
    </lineage>
</organism>
<name>A0ACA9PLV2_9GLOM</name>